<keyword evidence="6" id="KW-1185">Reference proteome</keyword>
<evidence type="ECO:0000256" key="1">
    <source>
        <dbReference type="ARBA" id="ARBA00022729"/>
    </source>
</evidence>
<accession>A0A022PQA1</accession>
<evidence type="ECO:0000259" key="4">
    <source>
        <dbReference type="Pfam" id="PF05617"/>
    </source>
</evidence>
<organism evidence="5 6">
    <name type="scientific">Erythranthe guttata</name>
    <name type="common">Yellow monkey flower</name>
    <name type="synonym">Mimulus guttatus</name>
    <dbReference type="NCBI Taxonomy" id="4155"/>
    <lineage>
        <taxon>Eukaryota</taxon>
        <taxon>Viridiplantae</taxon>
        <taxon>Streptophyta</taxon>
        <taxon>Embryophyta</taxon>
        <taxon>Tracheophyta</taxon>
        <taxon>Spermatophyta</taxon>
        <taxon>Magnoliopsida</taxon>
        <taxon>eudicotyledons</taxon>
        <taxon>Gunneridae</taxon>
        <taxon>Pentapetalae</taxon>
        <taxon>asterids</taxon>
        <taxon>lamiids</taxon>
        <taxon>Lamiales</taxon>
        <taxon>Phrymaceae</taxon>
        <taxon>Erythranthe</taxon>
    </lineage>
</organism>
<dbReference type="GO" id="GO:2000008">
    <property type="term" value="P:regulation of protein localization to cell surface"/>
    <property type="evidence" value="ECO:0000318"/>
    <property type="project" value="GO_Central"/>
</dbReference>
<dbReference type="EMBL" id="KI632331">
    <property type="protein sequence ID" value="EYU18477.1"/>
    <property type="molecule type" value="Genomic_DNA"/>
</dbReference>
<dbReference type="GO" id="GO:0080155">
    <property type="term" value="P:regulation of double fertilization forming a zygote and endosperm"/>
    <property type="evidence" value="ECO:0000318"/>
    <property type="project" value="GO_Central"/>
</dbReference>
<feature type="signal peptide" evidence="3">
    <location>
        <begin position="1"/>
        <end position="21"/>
    </location>
</feature>
<feature type="chain" id="PRO_5001506582" description="Prolamin-like domain-containing protein" evidence="3">
    <location>
        <begin position="22"/>
        <end position="164"/>
    </location>
</feature>
<dbReference type="AlphaFoldDB" id="A0A022PQA1"/>
<name>A0A022PQA1_ERYGU</name>
<gene>
    <name evidence="5" type="ORF">MIMGU_mgv1a015228mg</name>
</gene>
<sequence>MDKTTLYVLVFVACMVASASAAAEHQHQHHDHEQTPTTPHHQYHWPWWLSVPWWRRVVPPPPPSNVHHALPPRDHHHNYSPSRPAPPPPAGFSGDCSTALIYTDGCTRDLITSFFDEEKISVGGGCCRTISGLSDDCFQEAFTQFKSPRFTRAIRDFCAHRHLN</sequence>
<dbReference type="PANTHER" id="PTHR31181">
    <property type="entry name" value="EGG CELL-SECRETED PROTEIN 1.4"/>
    <property type="match status" value="1"/>
</dbReference>
<dbReference type="GO" id="GO:0009567">
    <property type="term" value="P:double fertilization forming a zygote and endosperm"/>
    <property type="evidence" value="ECO:0000318"/>
    <property type="project" value="GO_Central"/>
</dbReference>
<dbReference type="Proteomes" id="UP000030748">
    <property type="component" value="Unassembled WGS sequence"/>
</dbReference>
<feature type="region of interest" description="Disordered" evidence="2">
    <location>
        <begin position="65"/>
        <end position="90"/>
    </location>
</feature>
<keyword evidence="1 3" id="KW-0732">Signal</keyword>
<feature type="domain" description="Prolamin-like" evidence="4">
    <location>
        <begin position="95"/>
        <end position="158"/>
    </location>
</feature>
<evidence type="ECO:0000256" key="2">
    <source>
        <dbReference type="SAM" id="MobiDB-lite"/>
    </source>
</evidence>
<proteinExistence type="predicted"/>
<dbReference type="GO" id="GO:0031982">
    <property type="term" value="C:vesicle"/>
    <property type="evidence" value="ECO:0000318"/>
    <property type="project" value="GO_Central"/>
</dbReference>
<dbReference type="GO" id="GO:0005576">
    <property type="term" value="C:extracellular region"/>
    <property type="evidence" value="ECO:0000318"/>
    <property type="project" value="GO_Central"/>
</dbReference>
<protein>
    <recommendedName>
        <fullName evidence="4">Prolamin-like domain-containing protein</fullName>
    </recommendedName>
</protein>
<dbReference type="eggNOG" id="ENOG502T290">
    <property type="taxonomic scope" value="Eukaryota"/>
</dbReference>
<evidence type="ECO:0000256" key="3">
    <source>
        <dbReference type="SAM" id="SignalP"/>
    </source>
</evidence>
<dbReference type="InterPro" id="IPR008502">
    <property type="entry name" value="Prolamin-like"/>
</dbReference>
<dbReference type="PANTHER" id="PTHR31181:SF64">
    <property type="entry name" value="ECA1 GAMETOGENESIS FAMILY PROTEIN-RELATED"/>
    <property type="match status" value="1"/>
</dbReference>
<evidence type="ECO:0000313" key="6">
    <source>
        <dbReference type="Proteomes" id="UP000030748"/>
    </source>
</evidence>
<reference evidence="5 6" key="1">
    <citation type="journal article" date="2013" name="Proc. Natl. Acad. Sci. U.S.A.">
        <title>Fine-scale variation in meiotic recombination in Mimulus inferred from population shotgun sequencing.</title>
        <authorList>
            <person name="Hellsten U."/>
            <person name="Wright K.M."/>
            <person name="Jenkins J."/>
            <person name="Shu S."/>
            <person name="Yuan Y."/>
            <person name="Wessler S.R."/>
            <person name="Schmutz J."/>
            <person name="Willis J.H."/>
            <person name="Rokhsar D.S."/>
        </authorList>
    </citation>
    <scope>NUCLEOTIDE SEQUENCE [LARGE SCALE GENOMIC DNA]</scope>
    <source>
        <strain evidence="6">cv. DUN x IM62</strain>
    </source>
</reference>
<dbReference type="Pfam" id="PF05617">
    <property type="entry name" value="Prolamin_like"/>
    <property type="match status" value="1"/>
</dbReference>
<evidence type="ECO:0000313" key="5">
    <source>
        <dbReference type="EMBL" id="EYU18477.1"/>
    </source>
</evidence>